<comment type="cofactor">
    <cofactor evidence="1">
        <name>FMN</name>
        <dbReference type="ChEBI" id="CHEBI:58210"/>
    </cofactor>
</comment>
<evidence type="ECO:0000313" key="7">
    <source>
        <dbReference type="EMBL" id="ANS26433.1"/>
    </source>
</evidence>
<dbReference type="RefSeq" id="WP_155772967.1">
    <property type="nucleotide sequence ID" value="NZ_CP009111.1"/>
</dbReference>
<accession>A0A1B1K1E0</accession>
<evidence type="ECO:0000256" key="3">
    <source>
        <dbReference type="ARBA" id="ARBA00022630"/>
    </source>
</evidence>
<name>A0A1B1K1E0_RHOOP</name>
<sequence>MDAVKIAARRYLPAAAFRMLKSAVVSRKLRSAYRYDLGRYKEFSSSIVATENQHNLRALITERYHSIEKGLSLPRPRPGFGAGVIHTLLGHVDEYLIRFGADDFLETVGSVLSAYLDFNRSVGVADSEVPEFGRIISVLARVGWIPNSAGVRDVSRTDIDSAISGVGLDFFLTRHSVRQYAPDPVAADSVEFAARAALKSPAVCNRQFSRVYSYLEPKSIQRILKVQGGANGFGDQLTGLAIITTNLRSYWNEGQRNQAWVDGGLFAMSFILGLHAQGIGTVALNWSKSPELDQEMRRTTGISQEEVIVMLVGFGRLRSDYKVASSPRQALASVLTVNPPVSFH</sequence>
<dbReference type="PANTHER" id="PTHR43673:SF2">
    <property type="entry name" value="NITROREDUCTASE"/>
    <property type="match status" value="1"/>
</dbReference>
<proteinExistence type="inferred from homology"/>
<keyword evidence="3" id="KW-0285">Flavoprotein</keyword>
<evidence type="ECO:0000259" key="6">
    <source>
        <dbReference type="Pfam" id="PF00881"/>
    </source>
</evidence>
<dbReference type="AlphaFoldDB" id="A0A1B1K1E0"/>
<feature type="domain" description="Nitroreductase" evidence="6">
    <location>
        <begin position="246"/>
        <end position="316"/>
    </location>
</feature>
<evidence type="ECO:0000313" key="8">
    <source>
        <dbReference type="Proteomes" id="UP000186108"/>
    </source>
</evidence>
<gene>
    <name evidence="7" type="ORF">R1CP_08565</name>
</gene>
<evidence type="ECO:0000256" key="1">
    <source>
        <dbReference type="ARBA" id="ARBA00001917"/>
    </source>
</evidence>
<dbReference type="Pfam" id="PF00881">
    <property type="entry name" value="Nitroreductase"/>
    <property type="match status" value="2"/>
</dbReference>
<dbReference type="Gene3D" id="3.40.109.10">
    <property type="entry name" value="NADH Oxidase"/>
    <property type="match status" value="1"/>
</dbReference>
<keyword evidence="5" id="KW-0560">Oxidoreductase</keyword>
<keyword evidence="4" id="KW-0288">FMN</keyword>
<dbReference type="SUPFAM" id="SSF55469">
    <property type="entry name" value="FMN-dependent nitroreductase-like"/>
    <property type="match status" value="1"/>
</dbReference>
<reference evidence="7 8" key="1">
    <citation type="submission" date="2014-07" db="EMBL/GenBank/DDBJ databases">
        <authorList>
            <person name="Zhang J.E."/>
            <person name="Yang H."/>
            <person name="Guo J."/>
            <person name="Deng Z."/>
            <person name="Luo H."/>
            <person name="Luo M."/>
            <person name="Zhao B."/>
        </authorList>
    </citation>
    <scope>NUCLEOTIDE SEQUENCE [LARGE SCALE GENOMIC DNA]</scope>
    <source>
        <strain evidence="7 8">1CP</strain>
    </source>
</reference>
<dbReference type="InterPro" id="IPR000415">
    <property type="entry name" value="Nitroreductase-like"/>
</dbReference>
<protein>
    <submittedName>
        <fullName evidence="7">Nitroreductase</fullName>
    </submittedName>
</protein>
<evidence type="ECO:0000256" key="4">
    <source>
        <dbReference type="ARBA" id="ARBA00022643"/>
    </source>
</evidence>
<organism evidence="7 8">
    <name type="scientific">Rhodococcus opacus</name>
    <name type="common">Nocardia opaca</name>
    <dbReference type="NCBI Taxonomy" id="37919"/>
    <lineage>
        <taxon>Bacteria</taxon>
        <taxon>Bacillati</taxon>
        <taxon>Actinomycetota</taxon>
        <taxon>Actinomycetes</taxon>
        <taxon>Mycobacteriales</taxon>
        <taxon>Nocardiaceae</taxon>
        <taxon>Rhodococcus</taxon>
    </lineage>
</organism>
<feature type="domain" description="Nitroreductase" evidence="6">
    <location>
        <begin position="173"/>
        <end position="225"/>
    </location>
</feature>
<dbReference type="InterPro" id="IPR029479">
    <property type="entry name" value="Nitroreductase"/>
</dbReference>
<dbReference type="EMBL" id="CP009111">
    <property type="protein sequence ID" value="ANS26433.1"/>
    <property type="molecule type" value="Genomic_DNA"/>
</dbReference>
<dbReference type="GO" id="GO:0016491">
    <property type="term" value="F:oxidoreductase activity"/>
    <property type="evidence" value="ECO:0007669"/>
    <property type="project" value="UniProtKB-KW"/>
</dbReference>
<comment type="similarity">
    <text evidence="2">Belongs to the nitroreductase family.</text>
</comment>
<evidence type="ECO:0000256" key="5">
    <source>
        <dbReference type="ARBA" id="ARBA00023002"/>
    </source>
</evidence>
<dbReference type="Proteomes" id="UP000186108">
    <property type="component" value="Chromosome"/>
</dbReference>
<dbReference type="PANTHER" id="PTHR43673">
    <property type="entry name" value="NAD(P)H NITROREDUCTASE YDGI-RELATED"/>
    <property type="match status" value="1"/>
</dbReference>
<evidence type="ECO:0000256" key="2">
    <source>
        <dbReference type="ARBA" id="ARBA00007118"/>
    </source>
</evidence>